<evidence type="ECO:0000256" key="16">
    <source>
        <dbReference type="ARBA" id="ARBA00029570"/>
    </source>
</evidence>
<dbReference type="RefSeq" id="WP_343058280.1">
    <property type="nucleotide sequence ID" value="NZ_JACHHG010000005.1"/>
</dbReference>
<evidence type="ECO:0000256" key="1">
    <source>
        <dbReference type="ARBA" id="ARBA00000312"/>
    </source>
</evidence>
<dbReference type="EMBL" id="JACHHG010000005">
    <property type="protein sequence ID" value="MBB6098300.1"/>
    <property type="molecule type" value="Genomic_DNA"/>
</dbReference>
<proteinExistence type="inferred from homology"/>
<accession>A0A841I1J9</accession>
<comment type="catalytic activity">
    <reaction evidence="2">
        <text>adenosylcob(III)inamide phosphate + GTP + H(+) = adenosylcob(III)inamide-GDP + diphosphate</text>
        <dbReference type="Rhea" id="RHEA:22712"/>
        <dbReference type="ChEBI" id="CHEBI:15378"/>
        <dbReference type="ChEBI" id="CHEBI:33019"/>
        <dbReference type="ChEBI" id="CHEBI:37565"/>
        <dbReference type="ChEBI" id="CHEBI:58502"/>
        <dbReference type="ChEBI" id="CHEBI:60487"/>
        <dbReference type="EC" id="2.7.7.62"/>
    </reaction>
</comment>
<evidence type="ECO:0000256" key="8">
    <source>
        <dbReference type="ARBA" id="ARBA00012016"/>
    </source>
</evidence>
<evidence type="ECO:0000256" key="2">
    <source>
        <dbReference type="ARBA" id="ARBA00000711"/>
    </source>
</evidence>
<evidence type="ECO:0000256" key="15">
    <source>
        <dbReference type="ARBA" id="ARBA00023134"/>
    </source>
</evidence>
<keyword evidence="14" id="KW-0067">ATP-binding</keyword>
<evidence type="ECO:0000256" key="7">
    <source>
        <dbReference type="ARBA" id="ARBA00007490"/>
    </source>
</evidence>
<keyword evidence="18" id="KW-0548">Nucleotidyltransferase</keyword>
<dbReference type="PANTHER" id="PTHR34848:SF1">
    <property type="entry name" value="BIFUNCTIONAL ADENOSYLCOBALAMIN BIOSYNTHESIS PROTEIN COBU"/>
    <property type="match status" value="1"/>
</dbReference>
<evidence type="ECO:0000256" key="12">
    <source>
        <dbReference type="ARBA" id="ARBA00022741"/>
    </source>
</evidence>
<dbReference type="UniPathway" id="UPA00148">
    <property type="reaction ID" value="UER00236"/>
</dbReference>
<dbReference type="Proteomes" id="UP000569951">
    <property type="component" value="Unassembled WGS sequence"/>
</dbReference>
<dbReference type="Pfam" id="PF02283">
    <property type="entry name" value="CobU"/>
    <property type="match status" value="1"/>
</dbReference>
<evidence type="ECO:0000256" key="6">
    <source>
        <dbReference type="ARBA" id="ARBA00005159"/>
    </source>
</evidence>
<evidence type="ECO:0000256" key="3">
    <source>
        <dbReference type="ARBA" id="ARBA00001522"/>
    </source>
</evidence>
<dbReference type="AlphaFoldDB" id="A0A841I1J9"/>
<dbReference type="InterPro" id="IPR027417">
    <property type="entry name" value="P-loop_NTPase"/>
</dbReference>
<organism evidence="18 19">
    <name type="scientific">Deinobacterium chartae</name>
    <dbReference type="NCBI Taxonomy" id="521158"/>
    <lineage>
        <taxon>Bacteria</taxon>
        <taxon>Thermotogati</taxon>
        <taxon>Deinococcota</taxon>
        <taxon>Deinococci</taxon>
        <taxon>Deinococcales</taxon>
        <taxon>Deinococcaceae</taxon>
        <taxon>Deinobacterium</taxon>
    </lineage>
</organism>
<comment type="catalytic activity">
    <reaction evidence="3">
        <text>adenosylcob(III)inamide + GTP = adenosylcob(III)inamide phosphate + GDP + H(+)</text>
        <dbReference type="Rhea" id="RHEA:15765"/>
        <dbReference type="ChEBI" id="CHEBI:2480"/>
        <dbReference type="ChEBI" id="CHEBI:15378"/>
        <dbReference type="ChEBI" id="CHEBI:37565"/>
        <dbReference type="ChEBI" id="CHEBI:58189"/>
        <dbReference type="ChEBI" id="CHEBI:58502"/>
        <dbReference type="EC" id="2.7.1.156"/>
    </reaction>
</comment>
<comment type="pathway">
    <text evidence="6">Cofactor biosynthesis; adenosylcobalamin biosynthesis; adenosylcobalamin from cob(II)yrinate a,c-diamide: step 5/7.</text>
</comment>
<keyword evidence="12" id="KW-0547">Nucleotide-binding</keyword>
<keyword evidence="11 18" id="KW-0808">Transferase</keyword>
<evidence type="ECO:0000256" key="4">
    <source>
        <dbReference type="ARBA" id="ARBA00003889"/>
    </source>
</evidence>
<sequence length="284" mass="29865">MSVSELWLAVAGPRGERPELSVTPDALLGSPNHPVSLELPLPPALPRSTLAWVSAAQARALLEALTGLRGAALDRGGTALLRLQPGGAQLLKLLPLEELHVPRLSLLTGGARSGKSGRAERLAERLAARAGLAVSVIVTAQAFDDEMRERIRRHRADRPSHWTTLEAPHDPLAALAGAQGVVLLDCLSLWVSNRMLQGAGEAVILEQARALAAALRERPAPAVAVTNEVGSGIVPDNALARAYRDVLGRVNATVASAADLVALCAAGEATALRGDARWLHQRPE</sequence>
<gene>
    <name evidence="18" type="ORF">HNR42_001725</name>
</gene>
<reference evidence="18 19" key="1">
    <citation type="submission" date="2020-08" db="EMBL/GenBank/DDBJ databases">
        <title>Genomic Encyclopedia of Type Strains, Phase IV (KMG-IV): sequencing the most valuable type-strain genomes for metagenomic binning, comparative biology and taxonomic classification.</title>
        <authorList>
            <person name="Goeker M."/>
        </authorList>
    </citation>
    <scope>NUCLEOTIDE SEQUENCE [LARGE SCALE GENOMIC DNA]</scope>
    <source>
        <strain evidence="18 19">DSM 21458</strain>
    </source>
</reference>
<keyword evidence="19" id="KW-1185">Reference proteome</keyword>
<name>A0A841I1J9_9DEIO</name>
<comment type="caution">
    <text evidence="18">The sequence shown here is derived from an EMBL/GenBank/DDBJ whole genome shotgun (WGS) entry which is preliminary data.</text>
</comment>
<dbReference type="EC" id="2.7.7.62" evidence="9"/>
<protein>
    <recommendedName>
        <fullName evidence="16">Adenosylcobinamide kinase</fullName>
        <ecNumber evidence="8">2.7.1.156</ecNumber>
        <ecNumber evidence="9">2.7.7.62</ecNumber>
    </recommendedName>
    <alternativeName>
        <fullName evidence="17">Adenosylcobinamide-phosphate guanylyltransferase</fullName>
    </alternativeName>
</protein>
<comment type="similarity">
    <text evidence="7">Belongs to the CobU/CobP family.</text>
</comment>
<evidence type="ECO:0000256" key="9">
    <source>
        <dbReference type="ARBA" id="ARBA00012523"/>
    </source>
</evidence>
<comment type="catalytic activity">
    <reaction evidence="1">
        <text>adenosylcob(III)inamide + ATP = adenosylcob(III)inamide phosphate + ADP + H(+)</text>
        <dbReference type="Rhea" id="RHEA:15769"/>
        <dbReference type="ChEBI" id="CHEBI:2480"/>
        <dbReference type="ChEBI" id="CHEBI:15378"/>
        <dbReference type="ChEBI" id="CHEBI:30616"/>
        <dbReference type="ChEBI" id="CHEBI:58502"/>
        <dbReference type="ChEBI" id="CHEBI:456216"/>
        <dbReference type="EC" id="2.7.1.156"/>
    </reaction>
</comment>
<comment type="pathway">
    <text evidence="5">Cofactor biosynthesis; adenosylcobalamin biosynthesis; adenosylcobalamin from cob(II)yrinate a,c-diamide: step 6/7.</text>
</comment>
<evidence type="ECO:0000313" key="18">
    <source>
        <dbReference type="EMBL" id="MBB6098300.1"/>
    </source>
</evidence>
<dbReference type="EC" id="2.7.1.156" evidence="8"/>
<comment type="function">
    <text evidence="4">Catalyzes ATP-dependent phosphorylation of adenosylcobinamide and addition of GMP to adenosylcobinamide phosphate.</text>
</comment>
<evidence type="ECO:0000256" key="14">
    <source>
        <dbReference type="ARBA" id="ARBA00022840"/>
    </source>
</evidence>
<evidence type="ECO:0000256" key="5">
    <source>
        <dbReference type="ARBA" id="ARBA00004692"/>
    </source>
</evidence>
<dbReference type="GO" id="GO:0043752">
    <property type="term" value="F:adenosylcobinamide kinase activity"/>
    <property type="evidence" value="ECO:0007669"/>
    <property type="project" value="UniProtKB-EC"/>
</dbReference>
<dbReference type="InterPro" id="IPR003203">
    <property type="entry name" value="CobU/CobP"/>
</dbReference>
<dbReference type="GO" id="GO:0005524">
    <property type="term" value="F:ATP binding"/>
    <property type="evidence" value="ECO:0007669"/>
    <property type="project" value="UniProtKB-KW"/>
</dbReference>
<dbReference type="PANTHER" id="PTHR34848">
    <property type="match status" value="1"/>
</dbReference>
<keyword evidence="10" id="KW-0169">Cobalamin biosynthesis</keyword>
<dbReference type="CDD" id="cd00544">
    <property type="entry name" value="CobU"/>
    <property type="match status" value="1"/>
</dbReference>
<dbReference type="SUPFAM" id="SSF52540">
    <property type="entry name" value="P-loop containing nucleoside triphosphate hydrolases"/>
    <property type="match status" value="1"/>
</dbReference>
<evidence type="ECO:0000256" key="11">
    <source>
        <dbReference type="ARBA" id="ARBA00022679"/>
    </source>
</evidence>
<dbReference type="GO" id="GO:0009236">
    <property type="term" value="P:cobalamin biosynthetic process"/>
    <property type="evidence" value="ECO:0007669"/>
    <property type="project" value="UniProtKB-UniPathway"/>
</dbReference>
<keyword evidence="13 18" id="KW-0418">Kinase</keyword>
<dbReference type="Gene3D" id="3.40.50.300">
    <property type="entry name" value="P-loop containing nucleotide triphosphate hydrolases"/>
    <property type="match status" value="1"/>
</dbReference>
<evidence type="ECO:0000256" key="13">
    <source>
        <dbReference type="ARBA" id="ARBA00022777"/>
    </source>
</evidence>
<evidence type="ECO:0000313" key="19">
    <source>
        <dbReference type="Proteomes" id="UP000569951"/>
    </source>
</evidence>
<evidence type="ECO:0000256" key="10">
    <source>
        <dbReference type="ARBA" id="ARBA00022573"/>
    </source>
</evidence>
<keyword evidence="15" id="KW-0342">GTP-binding</keyword>
<dbReference type="GO" id="GO:0008820">
    <property type="term" value="F:cobinamide phosphate guanylyltransferase activity"/>
    <property type="evidence" value="ECO:0007669"/>
    <property type="project" value="UniProtKB-EC"/>
</dbReference>
<evidence type="ECO:0000256" key="17">
    <source>
        <dbReference type="ARBA" id="ARBA00030571"/>
    </source>
</evidence>
<dbReference type="GO" id="GO:0005525">
    <property type="term" value="F:GTP binding"/>
    <property type="evidence" value="ECO:0007669"/>
    <property type="project" value="UniProtKB-KW"/>
</dbReference>